<dbReference type="PROSITE" id="PS50817">
    <property type="entry name" value="INTEIN_N_TER"/>
    <property type="match status" value="1"/>
</dbReference>
<name>A0A6M3L8R8_9ZZZZ</name>
<dbReference type="InterPro" id="IPR027434">
    <property type="entry name" value="Homing_endonucl"/>
</dbReference>
<dbReference type="SMART" id="SM00306">
    <property type="entry name" value="HintN"/>
    <property type="match status" value="1"/>
</dbReference>
<protein>
    <recommendedName>
        <fullName evidence="3">Hint domain-containing protein</fullName>
    </recommendedName>
</protein>
<reference evidence="4" key="1">
    <citation type="submission" date="2020-03" db="EMBL/GenBank/DDBJ databases">
        <title>The deep terrestrial virosphere.</title>
        <authorList>
            <person name="Holmfeldt K."/>
            <person name="Nilsson E."/>
            <person name="Simone D."/>
            <person name="Lopez-Fernandez M."/>
            <person name="Wu X."/>
            <person name="de Brujin I."/>
            <person name="Lundin D."/>
            <person name="Andersson A."/>
            <person name="Bertilsson S."/>
            <person name="Dopson M."/>
        </authorList>
    </citation>
    <scope>NUCLEOTIDE SEQUENCE</scope>
    <source>
        <strain evidence="4">MM415B02527</strain>
    </source>
</reference>
<sequence>MQRIFKYVVHRERESMKVSGKRWILHNGRGDEFSIWNVSDIHFGNKACAIDEFIKDRETILNDPFAFFVGGGDYCLPIDAEILTKNGFKKYNELCKDDEVLGYNGVNTVWTKLLGVYYNENCELNLLKSQTFEILATDNHHWIVSDTHEKRRKFHKEKWPKKIATKNLKTHHRILLASPCLENGNLDITDDEAWLLGWVVTDGWISKHKYNSLVIGIAQSNKKYALEIESRLNQYITKNYLQKDGSSNFNISIPKVRKICNKMNIEPYEIKQKIEWIVCNISVSAREAMFDAMLKAEGWIENGRYRFAQKRGTVLNAFLILCVLKGIRIGNSKERNDNVVTVGLMKRGHYVTVADLKMSKDVFMPVWCPRTELGSWIYKYKNQVGITGNCEYISCTDSRFDPDCVSDFVKIKDLGRLGKTFTEGVRELFKPIKHKCLGLLYGNHELKYEKWQEQQGLHEWLCTELGVPNLGYSALFDVVFERGKVKEPVLKFEASKTINYHHSQSFRFYVHHGAGFSTTPAGKLTRLIRFMSYFDANVFMTGHVHDQEGRRMVEIGADSTCTKLIEKHKLGIISGSYLKTYEENVTTYGEQRGYEPTVLGASKVILLPQAKNPKDRIRGEI</sequence>
<feature type="domain" description="Hint" evidence="3">
    <location>
        <begin position="73"/>
        <end position="178"/>
    </location>
</feature>
<evidence type="ECO:0000259" key="3">
    <source>
        <dbReference type="SMART" id="SM00306"/>
    </source>
</evidence>
<organism evidence="4">
    <name type="scientific">viral metagenome</name>
    <dbReference type="NCBI Taxonomy" id="1070528"/>
    <lineage>
        <taxon>unclassified sequences</taxon>
        <taxon>metagenomes</taxon>
        <taxon>organismal metagenomes</taxon>
    </lineage>
</organism>
<dbReference type="GO" id="GO:0016539">
    <property type="term" value="P:intein-mediated protein splicing"/>
    <property type="evidence" value="ECO:0007669"/>
    <property type="project" value="InterPro"/>
</dbReference>
<dbReference type="InterPro" id="IPR003587">
    <property type="entry name" value="Hint_dom_N"/>
</dbReference>
<evidence type="ECO:0000313" key="4">
    <source>
        <dbReference type="EMBL" id="QJA89595.1"/>
    </source>
</evidence>
<accession>A0A6M3L8R8</accession>
<dbReference type="InterPro" id="IPR006141">
    <property type="entry name" value="Intein_N"/>
</dbReference>
<dbReference type="EMBL" id="MT142855">
    <property type="protein sequence ID" value="QJA89595.1"/>
    <property type="molecule type" value="Genomic_DNA"/>
</dbReference>
<evidence type="ECO:0000256" key="2">
    <source>
        <dbReference type="ARBA" id="ARBA00023000"/>
    </source>
</evidence>
<keyword evidence="2" id="KW-0651">Protein splicing</keyword>
<dbReference type="InterPro" id="IPR036844">
    <property type="entry name" value="Hint_dom_sf"/>
</dbReference>
<keyword evidence="1" id="KW-0068">Autocatalytic cleavage</keyword>
<proteinExistence type="predicted"/>
<dbReference type="SUPFAM" id="SSF55608">
    <property type="entry name" value="Homing endonucleases"/>
    <property type="match status" value="1"/>
</dbReference>
<evidence type="ECO:0000256" key="1">
    <source>
        <dbReference type="ARBA" id="ARBA00022813"/>
    </source>
</evidence>
<gene>
    <name evidence="4" type="ORF">MM415B02527_0019</name>
</gene>
<dbReference type="AlphaFoldDB" id="A0A6M3L8R8"/>
<dbReference type="Gene3D" id="3.10.28.10">
    <property type="entry name" value="Homing endonucleases"/>
    <property type="match status" value="1"/>
</dbReference>
<dbReference type="SUPFAM" id="SSF51294">
    <property type="entry name" value="Hedgehog/intein (Hint) domain"/>
    <property type="match status" value="1"/>
</dbReference>